<gene>
    <name evidence="2" type="ORF">MNBD_GAMMA18-1354</name>
</gene>
<dbReference type="AlphaFoldDB" id="A0A3B0YTX3"/>
<dbReference type="EMBL" id="UOFP01000043">
    <property type="protein sequence ID" value="VAW84385.1"/>
    <property type="molecule type" value="Genomic_DNA"/>
</dbReference>
<name>A0A3B0YTX3_9ZZZZ</name>
<reference evidence="2" key="1">
    <citation type="submission" date="2018-06" db="EMBL/GenBank/DDBJ databases">
        <authorList>
            <person name="Zhirakovskaya E."/>
        </authorList>
    </citation>
    <scope>NUCLEOTIDE SEQUENCE</scope>
</reference>
<feature type="region of interest" description="Disordered" evidence="1">
    <location>
        <begin position="1"/>
        <end position="21"/>
    </location>
</feature>
<sequence length="38" mass="4307">MLSRKKRSNARLGRDGTDPLSIERQIMSKEEIECVATS</sequence>
<accession>A0A3B0YTX3</accession>
<evidence type="ECO:0000313" key="2">
    <source>
        <dbReference type="EMBL" id="VAW84385.1"/>
    </source>
</evidence>
<proteinExistence type="predicted"/>
<protein>
    <submittedName>
        <fullName evidence="2">Uncharacterized protein</fullName>
    </submittedName>
</protein>
<organism evidence="2">
    <name type="scientific">hydrothermal vent metagenome</name>
    <dbReference type="NCBI Taxonomy" id="652676"/>
    <lineage>
        <taxon>unclassified sequences</taxon>
        <taxon>metagenomes</taxon>
        <taxon>ecological metagenomes</taxon>
    </lineage>
</organism>
<evidence type="ECO:0000256" key="1">
    <source>
        <dbReference type="SAM" id="MobiDB-lite"/>
    </source>
</evidence>